<dbReference type="Gene3D" id="3.90.320.10">
    <property type="match status" value="1"/>
</dbReference>
<protein>
    <recommendedName>
        <fullName evidence="2">PD-(D/E)XK endonuclease-like domain-containing protein</fullName>
    </recommendedName>
</protein>
<dbReference type="EMBL" id="UINC01001929">
    <property type="protein sequence ID" value="SUZ90862.1"/>
    <property type="molecule type" value="Genomic_DNA"/>
</dbReference>
<evidence type="ECO:0000313" key="1">
    <source>
        <dbReference type="EMBL" id="SUZ90862.1"/>
    </source>
</evidence>
<accession>A0A381RGD0</accession>
<reference evidence="1" key="1">
    <citation type="submission" date="2018-05" db="EMBL/GenBank/DDBJ databases">
        <authorList>
            <person name="Lanie J.A."/>
            <person name="Ng W.-L."/>
            <person name="Kazmierczak K.M."/>
            <person name="Andrzejewski T.M."/>
            <person name="Davidsen T.M."/>
            <person name="Wayne K.J."/>
            <person name="Tettelin H."/>
            <person name="Glass J.I."/>
            <person name="Rusch D."/>
            <person name="Podicherti R."/>
            <person name="Tsui H.-C.T."/>
            <person name="Winkler M.E."/>
        </authorList>
    </citation>
    <scope>NUCLEOTIDE SEQUENCE</scope>
</reference>
<dbReference type="AlphaFoldDB" id="A0A381RGD0"/>
<evidence type="ECO:0008006" key="2">
    <source>
        <dbReference type="Google" id="ProtNLM"/>
    </source>
</evidence>
<organism evidence="1">
    <name type="scientific">marine metagenome</name>
    <dbReference type="NCBI Taxonomy" id="408172"/>
    <lineage>
        <taxon>unclassified sequences</taxon>
        <taxon>metagenomes</taxon>
        <taxon>ecological metagenomes</taxon>
    </lineage>
</organism>
<gene>
    <name evidence="1" type="ORF">METZ01_LOCUS43716</name>
</gene>
<proteinExistence type="predicted"/>
<dbReference type="InterPro" id="IPR011604">
    <property type="entry name" value="PDDEXK-like_dom_sf"/>
</dbReference>
<name>A0A381RGD0_9ZZZZ</name>
<sequence length="177" mass="21455">MKWENLGNKARDAGTNLHLQIENFYNHKKHKNSREFEKFLDFHHKYIINNYKPFRTEWKIFDEKKLIAGTLDMVYKKPDSSLFIFDWKRSKNIINSNGSVEKENPYENGLKGLSHLSSSDYIKYSLQQNIYKYILEKYYEKKVSSMNLLILHPNYEKYHIVKIDEFQLETKYLIDNR</sequence>